<evidence type="ECO:0000313" key="6">
    <source>
        <dbReference type="Proteomes" id="UP000000709"/>
    </source>
</evidence>
<dbReference type="STRING" id="619300.G3AGM0"/>
<dbReference type="KEGG" id="spaa:SPAPADRAFT_48360"/>
<evidence type="ECO:0000256" key="2">
    <source>
        <dbReference type="ARBA" id="ARBA00022630"/>
    </source>
</evidence>
<dbReference type="Gene3D" id="3.50.50.60">
    <property type="entry name" value="FAD/NAD(P)-binding domain"/>
    <property type="match status" value="2"/>
</dbReference>
<dbReference type="eggNOG" id="KOG1399">
    <property type="taxonomic scope" value="Eukaryota"/>
</dbReference>
<keyword evidence="6" id="KW-1185">Reference proteome</keyword>
<name>G3AGM0_SPAPN</name>
<sequence>MSVTLTHESQQNPEKFRVPFKVANRVLGPNQTIPHNEKLKPLKTSSKVLIIGAGFGGMAAVISTLEKLKEPDVMVFERLDNFGGTWYANTYPGIACDIPALWYSFSFELTNNWSRVQPPGHEIEEYILRVADKYKLREKTRFSTSVEKLEYDDSSATWKITAHDVATGRKIIHTANIVLSCQGALVCPRQLEVDGLENFKGKYMHSAIFDHSVDFKNKNVIVVGNGCSANQLIPSLLSEKYNVKSINQIVRAKHYIAPPVPWILFYLYKALAFSRIGLLLVRWLVVLVAESRFPMYKGDGLLARIVRYINTRSAVNYMKTAPAKYHDILIPDFKIGCKRIIFDYNYIPSLHDPRINLQNERISKVVEDGVILQNGDHIKADIIVACTGYDISKNFLSNFDIIGRNKTNIKELWTKESPTAYRTMLIKDCPNFYMIDGPNIATGHSSVVMALENALNYYAKTAKPILQGKAKSMVVKTEAYYDWFNSVQKELKRSIFGTAFGGCVSWYGDDNLNATTYPWSQLSFWKITKYPNYNDIVYENNDKKNM</sequence>
<keyword evidence="2" id="KW-0285">Flavoprotein</keyword>
<keyword evidence="3" id="KW-0274">FAD</keyword>
<keyword evidence="4" id="KW-0560">Oxidoreductase</keyword>
<dbReference type="GeneID" id="18871211"/>
<dbReference type="Pfam" id="PF00743">
    <property type="entry name" value="FMO-like"/>
    <property type="match status" value="1"/>
</dbReference>
<dbReference type="OrthoDB" id="74360at2759"/>
<accession>G3AGM0</accession>
<evidence type="ECO:0000313" key="5">
    <source>
        <dbReference type="EMBL" id="EGW35359.1"/>
    </source>
</evidence>
<evidence type="ECO:0000256" key="4">
    <source>
        <dbReference type="ARBA" id="ARBA00023002"/>
    </source>
</evidence>
<dbReference type="Proteomes" id="UP000000709">
    <property type="component" value="Unassembled WGS sequence"/>
</dbReference>
<organism evidence="6">
    <name type="scientific">Spathaspora passalidarum (strain NRRL Y-27907 / 11-Y1)</name>
    <dbReference type="NCBI Taxonomy" id="619300"/>
    <lineage>
        <taxon>Eukaryota</taxon>
        <taxon>Fungi</taxon>
        <taxon>Dikarya</taxon>
        <taxon>Ascomycota</taxon>
        <taxon>Saccharomycotina</taxon>
        <taxon>Pichiomycetes</taxon>
        <taxon>Debaryomycetaceae</taxon>
        <taxon>Spathaspora</taxon>
    </lineage>
</organism>
<dbReference type="InterPro" id="IPR036188">
    <property type="entry name" value="FAD/NAD-bd_sf"/>
</dbReference>
<dbReference type="EMBL" id="GL996499">
    <property type="protein sequence ID" value="EGW35359.1"/>
    <property type="molecule type" value="Genomic_DNA"/>
</dbReference>
<dbReference type="PANTHER" id="PTHR42877:SF5">
    <property type="entry name" value="L-ORNITHINE N(5)-MONOOXYGENASE-RELATED"/>
    <property type="match status" value="1"/>
</dbReference>
<dbReference type="InterPro" id="IPR051209">
    <property type="entry name" value="FAD-bind_Monooxygenase_sf"/>
</dbReference>
<dbReference type="InterPro" id="IPR020946">
    <property type="entry name" value="Flavin_mOase-like"/>
</dbReference>
<dbReference type="HOGENOM" id="CLU_006937_7_0_1"/>
<dbReference type="RefSeq" id="XP_007372771.1">
    <property type="nucleotide sequence ID" value="XM_007372709.1"/>
</dbReference>
<gene>
    <name evidence="5" type="ORF">SPAPADRAFT_48360</name>
</gene>
<reference evidence="5 6" key="1">
    <citation type="journal article" date="2011" name="Proc. Natl. Acad. Sci. U.S.A.">
        <title>Comparative genomics of xylose-fermenting fungi for enhanced biofuel production.</title>
        <authorList>
            <person name="Wohlbach D.J."/>
            <person name="Kuo A."/>
            <person name="Sato T.K."/>
            <person name="Potts K.M."/>
            <person name="Salamov A.A."/>
            <person name="LaButti K.M."/>
            <person name="Sun H."/>
            <person name="Clum A."/>
            <person name="Pangilinan J.L."/>
            <person name="Lindquist E.A."/>
            <person name="Lucas S."/>
            <person name="Lapidus A."/>
            <person name="Jin M."/>
            <person name="Gunawan C."/>
            <person name="Balan V."/>
            <person name="Dale B.E."/>
            <person name="Jeffries T.W."/>
            <person name="Zinkel R."/>
            <person name="Barry K.W."/>
            <person name="Grigoriev I.V."/>
            <person name="Gasch A.P."/>
        </authorList>
    </citation>
    <scope>NUCLEOTIDE SEQUENCE [LARGE SCALE GENOMIC DNA]</scope>
    <source>
        <strain evidence="6">NRRL Y-27907 / 11-Y1</strain>
    </source>
</reference>
<dbReference type="GO" id="GO:0004499">
    <property type="term" value="F:N,N-dimethylaniline monooxygenase activity"/>
    <property type="evidence" value="ECO:0007669"/>
    <property type="project" value="InterPro"/>
</dbReference>
<evidence type="ECO:0000256" key="3">
    <source>
        <dbReference type="ARBA" id="ARBA00022827"/>
    </source>
</evidence>
<dbReference type="GO" id="GO:0050661">
    <property type="term" value="F:NADP binding"/>
    <property type="evidence" value="ECO:0007669"/>
    <property type="project" value="InterPro"/>
</dbReference>
<dbReference type="OMA" id="ARSKHWI"/>
<dbReference type="AlphaFoldDB" id="G3AGM0"/>
<evidence type="ECO:0000256" key="1">
    <source>
        <dbReference type="ARBA" id="ARBA00010139"/>
    </source>
</evidence>
<dbReference type="InParanoid" id="G3AGM0"/>
<protein>
    <recommendedName>
        <fullName evidence="7">FAD/NAD(P)-binding domain-containing protein</fullName>
    </recommendedName>
</protein>
<evidence type="ECO:0008006" key="7">
    <source>
        <dbReference type="Google" id="ProtNLM"/>
    </source>
</evidence>
<comment type="similarity">
    <text evidence="1">Belongs to the FAD-binding monooxygenase family.</text>
</comment>
<dbReference type="PANTHER" id="PTHR42877">
    <property type="entry name" value="L-ORNITHINE N(5)-MONOOXYGENASE-RELATED"/>
    <property type="match status" value="1"/>
</dbReference>
<dbReference type="SUPFAM" id="SSF51905">
    <property type="entry name" value="FAD/NAD(P)-binding domain"/>
    <property type="match status" value="2"/>
</dbReference>
<dbReference type="GO" id="GO:0050660">
    <property type="term" value="F:flavin adenine dinucleotide binding"/>
    <property type="evidence" value="ECO:0007669"/>
    <property type="project" value="InterPro"/>
</dbReference>
<proteinExistence type="inferred from homology"/>